<dbReference type="InterPro" id="IPR014710">
    <property type="entry name" value="RmlC-like_jellyroll"/>
</dbReference>
<proteinExistence type="predicted"/>
<evidence type="ECO:0000313" key="7">
    <source>
        <dbReference type="Proteomes" id="UP001176960"/>
    </source>
</evidence>
<dbReference type="GO" id="GO:0003677">
    <property type="term" value="F:DNA binding"/>
    <property type="evidence" value="ECO:0007669"/>
    <property type="project" value="UniProtKB-KW"/>
</dbReference>
<dbReference type="InterPro" id="IPR050397">
    <property type="entry name" value="Env_Response_Regulators"/>
</dbReference>
<dbReference type="PRINTS" id="PR00034">
    <property type="entry name" value="HTHCRP"/>
</dbReference>
<dbReference type="InterPro" id="IPR000595">
    <property type="entry name" value="cNMP-bd_dom"/>
</dbReference>
<dbReference type="SMART" id="SM00100">
    <property type="entry name" value="cNMP"/>
    <property type="match status" value="1"/>
</dbReference>
<dbReference type="Gene3D" id="2.60.120.10">
    <property type="entry name" value="Jelly Rolls"/>
    <property type="match status" value="1"/>
</dbReference>
<dbReference type="EMBL" id="CATKSH010000020">
    <property type="protein sequence ID" value="CAI9121674.1"/>
    <property type="molecule type" value="Genomic_DNA"/>
</dbReference>
<dbReference type="SUPFAM" id="SSF51206">
    <property type="entry name" value="cAMP-binding domain-like"/>
    <property type="match status" value="1"/>
</dbReference>
<gene>
    <name evidence="6" type="ORF">LMG32879_002523</name>
</gene>
<dbReference type="SUPFAM" id="SSF46785">
    <property type="entry name" value="Winged helix' DNA-binding domain"/>
    <property type="match status" value="1"/>
</dbReference>
<evidence type="ECO:0000256" key="1">
    <source>
        <dbReference type="ARBA" id="ARBA00023015"/>
    </source>
</evidence>
<dbReference type="RefSeq" id="WP_289842831.1">
    <property type="nucleotide sequence ID" value="NZ_CATKSH010000020.1"/>
</dbReference>
<feature type="domain" description="HTH crp-type" evidence="5">
    <location>
        <begin position="176"/>
        <end position="250"/>
    </location>
</feature>
<keyword evidence="7" id="KW-1185">Reference proteome</keyword>
<accession>A0AA35UHV3</accession>
<evidence type="ECO:0000256" key="2">
    <source>
        <dbReference type="ARBA" id="ARBA00023125"/>
    </source>
</evidence>
<dbReference type="Proteomes" id="UP001176960">
    <property type="component" value="Unassembled WGS sequence"/>
</dbReference>
<keyword evidence="2" id="KW-0238">DNA-binding</keyword>
<comment type="caution">
    <text evidence="6">The sequence shown here is derived from an EMBL/GenBank/DDBJ whole genome shotgun (WGS) entry which is preliminary data.</text>
</comment>
<dbReference type="PROSITE" id="PS51063">
    <property type="entry name" value="HTH_CRP_2"/>
    <property type="match status" value="1"/>
</dbReference>
<evidence type="ECO:0000313" key="6">
    <source>
        <dbReference type="EMBL" id="CAI9121674.1"/>
    </source>
</evidence>
<dbReference type="GO" id="GO:0005829">
    <property type="term" value="C:cytosol"/>
    <property type="evidence" value="ECO:0007669"/>
    <property type="project" value="TreeGrafter"/>
</dbReference>
<reference evidence="6" key="1">
    <citation type="submission" date="2023-03" db="EMBL/GenBank/DDBJ databases">
        <authorList>
            <person name="Cleenwerck I."/>
        </authorList>
    </citation>
    <scope>NUCLEOTIDE SEQUENCE</scope>
    <source>
        <strain evidence="6">LMG 32879</strain>
    </source>
</reference>
<dbReference type="Gene3D" id="1.10.10.10">
    <property type="entry name" value="Winged helix-like DNA-binding domain superfamily/Winged helix DNA-binding domain"/>
    <property type="match status" value="1"/>
</dbReference>
<dbReference type="InterPro" id="IPR018490">
    <property type="entry name" value="cNMP-bd_dom_sf"/>
</dbReference>
<dbReference type="PANTHER" id="PTHR24567:SF28">
    <property type="entry name" value="LISTERIOLYSIN REGULATORY PROTEIN"/>
    <property type="match status" value="1"/>
</dbReference>
<evidence type="ECO:0000259" key="5">
    <source>
        <dbReference type="PROSITE" id="PS51063"/>
    </source>
</evidence>
<dbReference type="InterPro" id="IPR012318">
    <property type="entry name" value="HTH_CRP"/>
</dbReference>
<dbReference type="CDD" id="cd00038">
    <property type="entry name" value="CAP_ED"/>
    <property type="match status" value="1"/>
</dbReference>
<dbReference type="InterPro" id="IPR036388">
    <property type="entry name" value="WH-like_DNA-bd_sf"/>
</dbReference>
<dbReference type="PROSITE" id="PS50042">
    <property type="entry name" value="CNMP_BINDING_3"/>
    <property type="match status" value="1"/>
</dbReference>
<dbReference type="SMART" id="SM00419">
    <property type="entry name" value="HTH_CRP"/>
    <property type="match status" value="1"/>
</dbReference>
<evidence type="ECO:0000256" key="3">
    <source>
        <dbReference type="ARBA" id="ARBA00023163"/>
    </source>
</evidence>
<dbReference type="Pfam" id="PF13545">
    <property type="entry name" value="HTH_Crp_2"/>
    <property type="match status" value="1"/>
</dbReference>
<evidence type="ECO:0000259" key="4">
    <source>
        <dbReference type="PROSITE" id="PS50042"/>
    </source>
</evidence>
<dbReference type="InterPro" id="IPR036390">
    <property type="entry name" value="WH_DNA-bd_sf"/>
</dbReference>
<organism evidence="6 7">
    <name type="scientific">Brytella acorum</name>
    <dbReference type="NCBI Taxonomy" id="2959299"/>
    <lineage>
        <taxon>Bacteria</taxon>
        <taxon>Pseudomonadati</taxon>
        <taxon>Pseudomonadota</taxon>
        <taxon>Alphaproteobacteria</taxon>
        <taxon>Acetobacterales</taxon>
        <taxon>Acetobacteraceae</taxon>
        <taxon>Brytella</taxon>
    </lineage>
</organism>
<dbReference type="Pfam" id="PF00027">
    <property type="entry name" value="cNMP_binding"/>
    <property type="match status" value="1"/>
</dbReference>
<dbReference type="PANTHER" id="PTHR24567">
    <property type="entry name" value="CRP FAMILY TRANSCRIPTIONAL REGULATORY PROTEIN"/>
    <property type="match status" value="1"/>
</dbReference>
<feature type="domain" description="Cyclic nucleotide-binding" evidence="4">
    <location>
        <begin position="68"/>
        <end position="114"/>
    </location>
</feature>
<sequence length="265" mass="29022">MDNASPNLSTVSEVALPASSAIPPDAFRMRVADSWTTRGPGPQDGLLLSEADRNSLSRIGIPLRIPTAGVPIYHAGDKARDVFLLLEGIVRVTHLTADGRRQVIAFHWPGDLFGMQEQGLYIHDAQTITACLVARLSVRDLKATFLEHPALQSHVLIKILSDLRETQHNTVTRSLPDATIALATFLLACTQHHELFDASQDLLTLPMPRSDIADYIGAAVETISRAFRALEHEGLIRRITPKTIKVDLERIRSRCAATAPLSPPP</sequence>
<name>A0AA35UHV3_9PROT</name>
<keyword evidence="3" id="KW-0804">Transcription</keyword>
<dbReference type="AlphaFoldDB" id="A0AA35UHV3"/>
<dbReference type="GO" id="GO:0003700">
    <property type="term" value="F:DNA-binding transcription factor activity"/>
    <property type="evidence" value="ECO:0007669"/>
    <property type="project" value="TreeGrafter"/>
</dbReference>
<keyword evidence="1" id="KW-0805">Transcription regulation</keyword>
<protein>
    <submittedName>
        <fullName evidence="6">Crp/Fnr family transcriptional regulator</fullName>
    </submittedName>
</protein>
<dbReference type="CDD" id="cd00092">
    <property type="entry name" value="HTH_CRP"/>
    <property type="match status" value="1"/>
</dbReference>